<gene>
    <name evidence="1" type="ORF">JOE66_000089</name>
</gene>
<evidence type="ECO:0000313" key="2">
    <source>
        <dbReference type="Proteomes" id="UP000776164"/>
    </source>
</evidence>
<evidence type="ECO:0000313" key="1">
    <source>
        <dbReference type="EMBL" id="MBM7470455.1"/>
    </source>
</evidence>
<organism evidence="1 2">
    <name type="scientific">Subtercola frigoramans</name>
    <dbReference type="NCBI Taxonomy" id="120298"/>
    <lineage>
        <taxon>Bacteria</taxon>
        <taxon>Bacillati</taxon>
        <taxon>Actinomycetota</taxon>
        <taxon>Actinomycetes</taxon>
        <taxon>Micrococcales</taxon>
        <taxon>Microbacteriaceae</taxon>
        <taxon>Subtercola</taxon>
    </lineage>
</organism>
<dbReference type="EMBL" id="JAFBBU010000001">
    <property type="protein sequence ID" value="MBM7470455.1"/>
    <property type="molecule type" value="Genomic_DNA"/>
</dbReference>
<keyword evidence="2" id="KW-1185">Reference proteome</keyword>
<dbReference type="Proteomes" id="UP000776164">
    <property type="component" value="Unassembled WGS sequence"/>
</dbReference>
<accession>A0ABS2L055</accession>
<reference evidence="1 2" key="1">
    <citation type="submission" date="2021-01" db="EMBL/GenBank/DDBJ databases">
        <title>Sequencing the genomes of 1000 actinobacteria strains.</title>
        <authorList>
            <person name="Klenk H.-P."/>
        </authorList>
    </citation>
    <scope>NUCLEOTIDE SEQUENCE [LARGE SCALE GENOMIC DNA]</scope>
    <source>
        <strain evidence="1 2">DSM 13057</strain>
    </source>
</reference>
<name>A0ABS2L055_9MICO</name>
<comment type="caution">
    <text evidence="1">The sequence shown here is derived from an EMBL/GenBank/DDBJ whole genome shotgun (WGS) entry which is preliminary data.</text>
</comment>
<sequence>MSDILKGFEPDDLDGHTIDELSDYLDSGRLPVIASIENSPGCQIALSAIERLRAVSGSLLDTDALNEPSRDESWISGILNRIGLESRAGREIPIQHPSPAAKLSLTEGAVRGLIRAAGDSVAGVLIGRCQLVGDVSVPGEPITVLLDVSVFWGESMQGAAARVRSAIYAELLRHTELTIASIDVNIHDVHFIKSTPDESE</sequence>
<proteinExistence type="predicted"/>
<protein>
    <submittedName>
        <fullName evidence="1">Alkaline shock family protein YloU</fullName>
    </submittedName>
</protein>
<dbReference type="RefSeq" id="WP_205106207.1">
    <property type="nucleotide sequence ID" value="NZ_BAAAHT010000001.1"/>
</dbReference>